<sequence length="469" mass="54401">MIPLARKANKRGGGVLFYITENLRFFIRLEMSISDDNKEILTIELLTNSSKNILISCCYRPPSGYIESFYAFLCNDILKNSFKEKKLNYIIGDVNLNCFEYHVNNNMKKFYDDLFEYGAIPLINKPTRITSTSATLIDNIITTDFFNETLKKVIIKRFFADANCESFKDRLSLINWNHINSSFEANEVYDTFFLTFYEIFDVNFPKREFIITNKSLKSPWVNKDLRKSSKIKRKLYYYDLLEKYKHNSKCTWQVISQITGNSKLKLCSVSNTIKVDGVFLYEPKQIARELNKYFVSVGPNLANNIPNMINPINDYVFPLISSLDKFEVSFSKFESAFKMLKINKAVGPDDINCNIVIDSHDTIKHILLKVFKYSINQGIFPDQLKIAKITPIFKGGEPSNVSNYRPISILSVFSKILERIFFNRISNHLAGNNILYISQYGFKRNNSTEHAIIHLTRSITDSFEKSEFT</sequence>
<dbReference type="Proteomes" id="UP001652625">
    <property type="component" value="Chromosome 06"/>
</dbReference>
<reference evidence="2" key="1">
    <citation type="submission" date="2025-08" db="UniProtKB">
        <authorList>
            <consortium name="RefSeq"/>
        </authorList>
    </citation>
    <scope>IDENTIFICATION</scope>
</reference>
<dbReference type="InterPro" id="IPR036691">
    <property type="entry name" value="Endo/exonu/phosph_ase_sf"/>
</dbReference>
<gene>
    <name evidence="2" type="primary">LOC136081371</name>
</gene>
<organism evidence="1 2">
    <name type="scientific">Hydra vulgaris</name>
    <name type="common">Hydra</name>
    <name type="synonym">Hydra attenuata</name>
    <dbReference type="NCBI Taxonomy" id="6087"/>
    <lineage>
        <taxon>Eukaryota</taxon>
        <taxon>Metazoa</taxon>
        <taxon>Cnidaria</taxon>
        <taxon>Hydrozoa</taxon>
        <taxon>Hydroidolina</taxon>
        <taxon>Anthoathecata</taxon>
        <taxon>Aplanulata</taxon>
        <taxon>Hydridae</taxon>
        <taxon>Hydra</taxon>
    </lineage>
</organism>
<dbReference type="Gene3D" id="3.60.10.10">
    <property type="entry name" value="Endonuclease/exonuclease/phosphatase"/>
    <property type="match status" value="1"/>
</dbReference>
<proteinExistence type="predicted"/>
<evidence type="ECO:0000313" key="1">
    <source>
        <dbReference type="Proteomes" id="UP001652625"/>
    </source>
</evidence>
<name>A0ABM4BZX1_HYDVU</name>
<accession>A0ABM4BZX1</accession>
<dbReference type="RefSeq" id="XP_065654753.1">
    <property type="nucleotide sequence ID" value="XM_065798681.1"/>
</dbReference>
<protein>
    <submittedName>
        <fullName evidence="2">Uncharacterized protein LOC136081371</fullName>
    </submittedName>
</protein>
<dbReference type="PANTHER" id="PTHR33395:SF22">
    <property type="entry name" value="REVERSE TRANSCRIPTASE DOMAIN-CONTAINING PROTEIN"/>
    <property type="match status" value="1"/>
</dbReference>
<dbReference type="PANTHER" id="PTHR33395">
    <property type="entry name" value="TRANSCRIPTASE, PUTATIVE-RELATED-RELATED"/>
    <property type="match status" value="1"/>
</dbReference>
<evidence type="ECO:0000313" key="2">
    <source>
        <dbReference type="RefSeq" id="XP_065654753.1"/>
    </source>
</evidence>
<dbReference type="GeneID" id="136081371"/>
<dbReference type="SUPFAM" id="SSF56672">
    <property type="entry name" value="DNA/RNA polymerases"/>
    <property type="match status" value="1"/>
</dbReference>
<keyword evidence="1" id="KW-1185">Reference proteome</keyword>
<dbReference type="InterPro" id="IPR043502">
    <property type="entry name" value="DNA/RNA_pol_sf"/>
</dbReference>